<protein>
    <submittedName>
        <fullName evidence="2">Uncharacterized protein</fullName>
    </submittedName>
</protein>
<accession>A0A7X3MIY8</accession>
<name>A0A7X3MIY8_9FIRM</name>
<evidence type="ECO:0000313" key="2">
    <source>
        <dbReference type="EMBL" id="MXP77189.1"/>
    </source>
</evidence>
<evidence type="ECO:0000313" key="3">
    <source>
        <dbReference type="Proteomes" id="UP000460412"/>
    </source>
</evidence>
<organism evidence="2 3">
    <name type="scientific">Sporofaciens musculi</name>
    <dbReference type="NCBI Taxonomy" id="2681861"/>
    <lineage>
        <taxon>Bacteria</taxon>
        <taxon>Bacillati</taxon>
        <taxon>Bacillota</taxon>
        <taxon>Clostridia</taxon>
        <taxon>Lachnospirales</taxon>
        <taxon>Lachnospiraceae</taxon>
        <taxon>Sporofaciens</taxon>
    </lineage>
</organism>
<comment type="caution">
    <text evidence="2">The sequence shown here is derived from an EMBL/GenBank/DDBJ whole genome shotgun (WGS) entry which is preliminary data.</text>
</comment>
<evidence type="ECO:0000313" key="1">
    <source>
        <dbReference type="EMBL" id="MXP76268.1"/>
    </source>
</evidence>
<reference evidence="2 3" key="1">
    <citation type="submission" date="2019-12" db="EMBL/GenBank/DDBJ databases">
        <title>Sporaefaciens musculi gen. nov., sp. nov., a novel bacterium isolated from the caecum of an obese mouse.</title>
        <authorList>
            <person name="Rasmussen T.S."/>
            <person name="Streidl T."/>
            <person name="Hitch T.C.A."/>
            <person name="Wortmann E."/>
            <person name="Deptula P."/>
            <person name="Hansen M."/>
            <person name="Nielsen D.S."/>
            <person name="Clavel T."/>
            <person name="Vogensen F.K."/>
        </authorList>
    </citation>
    <scope>NUCLEOTIDE SEQUENCE [LARGE SCALE GENOMIC DNA]</scope>
    <source>
        <strain evidence="2 3">WCA-9-b2</strain>
    </source>
</reference>
<dbReference type="EMBL" id="WUQX01000001">
    <property type="protein sequence ID" value="MXP77189.1"/>
    <property type="molecule type" value="Genomic_DNA"/>
</dbReference>
<gene>
    <name evidence="1" type="ORF">GN277_12940</name>
    <name evidence="2" type="ORF">GN277_17950</name>
</gene>
<dbReference type="AlphaFoldDB" id="A0A7X3MIY8"/>
<proteinExistence type="predicted"/>
<dbReference type="Proteomes" id="UP000460412">
    <property type="component" value="Unassembled WGS sequence"/>
</dbReference>
<keyword evidence="3" id="KW-1185">Reference proteome</keyword>
<dbReference type="EMBL" id="WUQX01000001">
    <property type="protein sequence ID" value="MXP76268.1"/>
    <property type="molecule type" value="Genomic_DNA"/>
</dbReference>
<sequence length="58" mass="6827">MDFTQEELQLIYTACMGYGDKLSEIVKGFPHGEEPIRDEISKKADKYWRVARKVTKYI</sequence>
<dbReference type="RefSeq" id="WP_159751419.1">
    <property type="nucleotide sequence ID" value="NZ_CASZNZ010000271.1"/>
</dbReference>